<dbReference type="EMBL" id="JAAALK010000282">
    <property type="protein sequence ID" value="KAG8077794.1"/>
    <property type="molecule type" value="Genomic_DNA"/>
</dbReference>
<protein>
    <submittedName>
        <fullName evidence="1">Uncharacterized protein</fullName>
    </submittedName>
</protein>
<keyword evidence="2" id="KW-1185">Reference proteome</keyword>
<dbReference type="Proteomes" id="UP000729402">
    <property type="component" value="Unassembled WGS sequence"/>
</dbReference>
<evidence type="ECO:0000313" key="1">
    <source>
        <dbReference type="EMBL" id="KAG8077794.1"/>
    </source>
</evidence>
<proteinExistence type="predicted"/>
<accession>A0A8J5W5B0</accession>
<dbReference type="AlphaFoldDB" id="A0A8J5W5B0"/>
<name>A0A8J5W5B0_ZIZPA</name>
<organism evidence="1 2">
    <name type="scientific">Zizania palustris</name>
    <name type="common">Northern wild rice</name>
    <dbReference type="NCBI Taxonomy" id="103762"/>
    <lineage>
        <taxon>Eukaryota</taxon>
        <taxon>Viridiplantae</taxon>
        <taxon>Streptophyta</taxon>
        <taxon>Embryophyta</taxon>
        <taxon>Tracheophyta</taxon>
        <taxon>Spermatophyta</taxon>
        <taxon>Magnoliopsida</taxon>
        <taxon>Liliopsida</taxon>
        <taxon>Poales</taxon>
        <taxon>Poaceae</taxon>
        <taxon>BOP clade</taxon>
        <taxon>Oryzoideae</taxon>
        <taxon>Oryzeae</taxon>
        <taxon>Zizaniinae</taxon>
        <taxon>Zizania</taxon>
    </lineage>
</organism>
<gene>
    <name evidence="1" type="ORF">GUJ93_ZPchr0007g4807</name>
</gene>
<comment type="caution">
    <text evidence="1">The sequence shown here is derived from an EMBL/GenBank/DDBJ whole genome shotgun (WGS) entry which is preliminary data.</text>
</comment>
<reference evidence="1" key="2">
    <citation type="submission" date="2021-02" db="EMBL/GenBank/DDBJ databases">
        <authorList>
            <person name="Kimball J.A."/>
            <person name="Haas M.W."/>
            <person name="Macchietto M."/>
            <person name="Kono T."/>
            <person name="Duquette J."/>
            <person name="Shao M."/>
        </authorList>
    </citation>
    <scope>NUCLEOTIDE SEQUENCE</scope>
    <source>
        <tissue evidence="1">Fresh leaf tissue</tissue>
    </source>
</reference>
<reference evidence="1" key="1">
    <citation type="journal article" date="2021" name="bioRxiv">
        <title>Whole Genome Assembly and Annotation of Northern Wild Rice, Zizania palustris L., Supports a Whole Genome Duplication in the Zizania Genus.</title>
        <authorList>
            <person name="Haas M."/>
            <person name="Kono T."/>
            <person name="Macchietto M."/>
            <person name="Millas R."/>
            <person name="McGilp L."/>
            <person name="Shao M."/>
            <person name="Duquette J."/>
            <person name="Hirsch C.N."/>
            <person name="Kimball J."/>
        </authorList>
    </citation>
    <scope>NUCLEOTIDE SEQUENCE</scope>
    <source>
        <tissue evidence="1">Fresh leaf tissue</tissue>
    </source>
</reference>
<evidence type="ECO:0000313" key="2">
    <source>
        <dbReference type="Proteomes" id="UP000729402"/>
    </source>
</evidence>
<sequence>MLLEITALLGAYDVNQTMQGRSCTLAATPVSGAADAGRRGLSPWSLAVALLWLPRLDAAVDVVVDDATARPGSAGTRPPGRPF</sequence>